<keyword evidence="3" id="KW-0408">Iron</keyword>
<dbReference type="GO" id="GO:0020037">
    <property type="term" value="F:heme binding"/>
    <property type="evidence" value="ECO:0007669"/>
    <property type="project" value="InterPro"/>
</dbReference>
<dbReference type="EMBL" id="UOGE01000036">
    <property type="protein sequence ID" value="VAX18878.1"/>
    <property type="molecule type" value="Genomic_DNA"/>
</dbReference>
<dbReference type="PROSITE" id="PS51007">
    <property type="entry name" value="CYTC"/>
    <property type="match status" value="1"/>
</dbReference>
<protein>
    <recommendedName>
        <fullName evidence="4">Cytochrome c domain-containing protein</fullName>
    </recommendedName>
</protein>
<accession>A0A3B1C4V9</accession>
<gene>
    <name evidence="5" type="ORF">MNBD_NITROSPINAE02-1698</name>
</gene>
<dbReference type="AlphaFoldDB" id="A0A3B1C4V9"/>
<dbReference type="Pfam" id="PF00034">
    <property type="entry name" value="Cytochrom_C"/>
    <property type="match status" value="1"/>
</dbReference>
<evidence type="ECO:0000313" key="5">
    <source>
        <dbReference type="EMBL" id="VAX18878.1"/>
    </source>
</evidence>
<organism evidence="5">
    <name type="scientific">hydrothermal vent metagenome</name>
    <dbReference type="NCBI Taxonomy" id="652676"/>
    <lineage>
        <taxon>unclassified sequences</taxon>
        <taxon>metagenomes</taxon>
        <taxon>ecological metagenomes</taxon>
    </lineage>
</organism>
<keyword evidence="2" id="KW-0479">Metal-binding</keyword>
<dbReference type="InterPro" id="IPR036909">
    <property type="entry name" value="Cyt_c-like_dom_sf"/>
</dbReference>
<name>A0A3B1C4V9_9ZZZZ</name>
<dbReference type="GO" id="GO:0009055">
    <property type="term" value="F:electron transfer activity"/>
    <property type="evidence" value="ECO:0007669"/>
    <property type="project" value="InterPro"/>
</dbReference>
<evidence type="ECO:0000256" key="3">
    <source>
        <dbReference type="ARBA" id="ARBA00023004"/>
    </source>
</evidence>
<proteinExistence type="predicted"/>
<evidence type="ECO:0000259" key="4">
    <source>
        <dbReference type="PROSITE" id="PS51007"/>
    </source>
</evidence>
<dbReference type="SUPFAM" id="SSF46626">
    <property type="entry name" value="Cytochrome c"/>
    <property type="match status" value="1"/>
</dbReference>
<keyword evidence="1" id="KW-0349">Heme</keyword>
<dbReference type="InterPro" id="IPR009056">
    <property type="entry name" value="Cyt_c-like_dom"/>
</dbReference>
<feature type="domain" description="Cytochrome c" evidence="4">
    <location>
        <begin position="22"/>
        <end position="120"/>
    </location>
</feature>
<evidence type="ECO:0000256" key="2">
    <source>
        <dbReference type="ARBA" id="ARBA00022723"/>
    </source>
</evidence>
<reference evidence="5" key="1">
    <citation type="submission" date="2018-06" db="EMBL/GenBank/DDBJ databases">
        <authorList>
            <person name="Zhirakovskaya E."/>
        </authorList>
    </citation>
    <scope>NUCLEOTIDE SEQUENCE</scope>
</reference>
<evidence type="ECO:0000256" key="1">
    <source>
        <dbReference type="ARBA" id="ARBA00022617"/>
    </source>
</evidence>
<sequence length="120" mass="13048">MKNIAVYAVSIFFIAGASYASADAALGEALFHGAAKCKNCHKISSKKKLGPGLAGVAKRAPEGWLAKWLKDPQGTWAANEGYTKTLKSTLKRESKPKTRHKTKKLTDTQIKGIIDYLKTL</sequence>
<dbReference type="GO" id="GO:0046872">
    <property type="term" value="F:metal ion binding"/>
    <property type="evidence" value="ECO:0007669"/>
    <property type="project" value="UniProtKB-KW"/>
</dbReference>
<dbReference type="Gene3D" id="1.10.760.10">
    <property type="entry name" value="Cytochrome c-like domain"/>
    <property type="match status" value="1"/>
</dbReference>